<keyword evidence="1" id="KW-0812">Transmembrane</keyword>
<organism evidence="2 3">
    <name type="scientific">Funneliformis mosseae</name>
    <name type="common">Endomycorrhizal fungus</name>
    <name type="synonym">Glomus mosseae</name>
    <dbReference type="NCBI Taxonomy" id="27381"/>
    <lineage>
        <taxon>Eukaryota</taxon>
        <taxon>Fungi</taxon>
        <taxon>Fungi incertae sedis</taxon>
        <taxon>Mucoromycota</taxon>
        <taxon>Glomeromycotina</taxon>
        <taxon>Glomeromycetes</taxon>
        <taxon>Glomerales</taxon>
        <taxon>Glomeraceae</taxon>
        <taxon>Funneliformis</taxon>
    </lineage>
</organism>
<feature type="non-terminal residue" evidence="2">
    <location>
        <position position="59"/>
    </location>
</feature>
<dbReference type="EMBL" id="CAJVPP010001431">
    <property type="protein sequence ID" value="CAG8554988.1"/>
    <property type="molecule type" value="Genomic_DNA"/>
</dbReference>
<name>A0A9N9B453_FUNMO</name>
<feature type="transmembrane region" description="Helical" evidence="1">
    <location>
        <begin position="12"/>
        <end position="33"/>
    </location>
</feature>
<reference evidence="2" key="1">
    <citation type="submission" date="2021-06" db="EMBL/GenBank/DDBJ databases">
        <authorList>
            <person name="Kallberg Y."/>
            <person name="Tangrot J."/>
            <person name="Rosling A."/>
        </authorList>
    </citation>
    <scope>NUCLEOTIDE SEQUENCE</scope>
    <source>
        <strain evidence="2">87-6 pot B 2015</strain>
    </source>
</reference>
<dbReference type="Proteomes" id="UP000789375">
    <property type="component" value="Unassembled WGS sequence"/>
</dbReference>
<dbReference type="AlphaFoldDB" id="A0A9N9B453"/>
<evidence type="ECO:0000313" key="3">
    <source>
        <dbReference type="Proteomes" id="UP000789375"/>
    </source>
</evidence>
<keyword evidence="3" id="KW-1185">Reference proteome</keyword>
<sequence>LTMMHFNVSLEPFNTVLPTILTMNLFAICRKFHFKEFKDKEKMEMASSSLYGINKEPGN</sequence>
<evidence type="ECO:0000313" key="2">
    <source>
        <dbReference type="EMBL" id="CAG8554988.1"/>
    </source>
</evidence>
<accession>A0A9N9B453</accession>
<keyword evidence="1" id="KW-1133">Transmembrane helix</keyword>
<evidence type="ECO:0000256" key="1">
    <source>
        <dbReference type="SAM" id="Phobius"/>
    </source>
</evidence>
<comment type="caution">
    <text evidence="2">The sequence shown here is derived from an EMBL/GenBank/DDBJ whole genome shotgun (WGS) entry which is preliminary data.</text>
</comment>
<gene>
    <name evidence="2" type="ORF">FMOSSE_LOCUS6665</name>
</gene>
<protein>
    <submittedName>
        <fullName evidence="2">5420_t:CDS:1</fullName>
    </submittedName>
</protein>
<proteinExistence type="predicted"/>
<keyword evidence="1" id="KW-0472">Membrane</keyword>